<keyword evidence="1" id="KW-0547">Nucleotide-binding</keyword>
<dbReference type="PATRIC" id="fig|269796.9.peg.586"/>
<dbReference type="STRING" id="269796.Rru_A0532"/>
<dbReference type="PhylomeDB" id="Q2RX09"/>
<dbReference type="InterPro" id="IPR025501">
    <property type="entry name" value="MinD_FleN"/>
</dbReference>
<dbReference type="EMBL" id="CP000230">
    <property type="protein sequence ID" value="ABC21336.1"/>
    <property type="molecule type" value="Genomic_DNA"/>
</dbReference>
<dbReference type="HOGENOM" id="CLU_037612_0_0_5"/>
<dbReference type="PANTHER" id="PTHR43384">
    <property type="entry name" value="SEPTUM SITE-DETERMINING PROTEIN MIND HOMOLOG, CHLOROPLASTIC-RELATED"/>
    <property type="match status" value="1"/>
</dbReference>
<dbReference type="AlphaFoldDB" id="Q2RX09"/>
<evidence type="ECO:0000256" key="1">
    <source>
        <dbReference type="ARBA" id="ARBA00022741"/>
    </source>
</evidence>
<dbReference type="InterPro" id="IPR050625">
    <property type="entry name" value="ParA/MinD_ATPase"/>
</dbReference>
<evidence type="ECO:0000256" key="2">
    <source>
        <dbReference type="ARBA" id="ARBA00022840"/>
    </source>
</evidence>
<reference evidence="4 5" key="1">
    <citation type="journal article" date="2011" name="Stand. Genomic Sci.">
        <title>Complete genome sequence of Rhodospirillum rubrum type strain (S1).</title>
        <authorList>
            <person name="Munk A.C."/>
            <person name="Copeland A."/>
            <person name="Lucas S."/>
            <person name="Lapidus A."/>
            <person name="Del Rio T.G."/>
            <person name="Barry K."/>
            <person name="Detter J.C."/>
            <person name="Hammon N."/>
            <person name="Israni S."/>
            <person name="Pitluck S."/>
            <person name="Brettin T."/>
            <person name="Bruce D."/>
            <person name="Han C."/>
            <person name="Tapia R."/>
            <person name="Gilna P."/>
            <person name="Schmutz J."/>
            <person name="Larimer F."/>
            <person name="Land M."/>
            <person name="Kyrpides N.C."/>
            <person name="Mavromatis K."/>
            <person name="Richardson P."/>
            <person name="Rohde M."/>
            <person name="Goker M."/>
            <person name="Klenk H.P."/>
            <person name="Zhang Y."/>
            <person name="Roberts G.P."/>
            <person name="Reslewic S."/>
            <person name="Schwartz D.C."/>
        </authorList>
    </citation>
    <scope>NUCLEOTIDE SEQUENCE [LARGE SCALE GENOMIC DNA]</scope>
    <source>
        <strain evidence="5">ATCC 11170 / ATH 1.1.1 / DSM 467 / LMG 4362 / NCIMB 8255 / S1</strain>
    </source>
</reference>
<name>Q2RX09_RHORT</name>
<dbReference type="PIRSF" id="PIRSF003092">
    <property type="entry name" value="MinD"/>
    <property type="match status" value="1"/>
</dbReference>
<dbReference type="InterPro" id="IPR002586">
    <property type="entry name" value="CobQ/CobB/MinD/ParA_Nub-bd_dom"/>
</dbReference>
<dbReference type="GO" id="GO:0005524">
    <property type="term" value="F:ATP binding"/>
    <property type="evidence" value="ECO:0007669"/>
    <property type="project" value="UniProtKB-KW"/>
</dbReference>
<protein>
    <submittedName>
        <fullName evidence="4">Cobyrinic acid a,c-diamide synthase</fullName>
    </submittedName>
</protein>
<proteinExistence type="predicted"/>
<keyword evidence="5" id="KW-1185">Reference proteome</keyword>
<dbReference type="Gene3D" id="3.40.50.300">
    <property type="entry name" value="P-loop containing nucleotide triphosphate hydrolases"/>
    <property type="match status" value="1"/>
</dbReference>
<dbReference type="PANTHER" id="PTHR43384:SF4">
    <property type="entry name" value="CELLULOSE BIOSYNTHESIS PROTEIN BCSQ-RELATED"/>
    <property type="match status" value="1"/>
</dbReference>
<dbReference type="eggNOG" id="COG0455">
    <property type="taxonomic scope" value="Bacteria"/>
</dbReference>
<dbReference type="GO" id="GO:0005829">
    <property type="term" value="C:cytosol"/>
    <property type="evidence" value="ECO:0007669"/>
    <property type="project" value="TreeGrafter"/>
</dbReference>
<accession>Q2RX09</accession>
<feature type="domain" description="CobQ/CobB/MinD/ParA nucleotide binding" evidence="3">
    <location>
        <begin position="16"/>
        <end position="233"/>
    </location>
</feature>
<dbReference type="InterPro" id="IPR033875">
    <property type="entry name" value="FlhG"/>
</dbReference>
<dbReference type="Proteomes" id="UP000001929">
    <property type="component" value="Chromosome"/>
</dbReference>
<dbReference type="CDD" id="cd02038">
    <property type="entry name" value="FlhG-like"/>
    <property type="match status" value="1"/>
</dbReference>
<evidence type="ECO:0000313" key="5">
    <source>
        <dbReference type="Proteomes" id="UP000001929"/>
    </source>
</evidence>
<dbReference type="KEGG" id="rru:Rru_A0532"/>
<dbReference type="GO" id="GO:0051782">
    <property type="term" value="P:negative regulation of cell division"/>
    <property type="evidence" value="ECO:0007669"/>
    <property type="project" value="TreeGrafter"/>
</dbReference>
<dbReference type="GO" id="GO:0009898">
    <property type="term" value="C:cytoplasmic side of plasma membrane"/>
    <property type="evidence" value="ECO:0007669"/>
    <property type="project" value="TreeGrafter"/>
</dbReference>
<dbReference type="Pfam" id="PF01656">
    <property type="entry name" value="CbiA"/>
    <property type="match status" value="1"/>
</dbReference>
<dbReference type="GO" id="GO:0016887">
    <property type="term" value="F:ATP hydrolysis activity"/>
    <property type="evidence" value="ECO:0007669"/>
    <property type="project" value="TreeGrafter"/>
</dbReference>
<organism evidence="4 5">
    <name type="scientific">Rhodospirillum rubrum (strain ATCC 11170 / ATH 1.1.1 / DSM 467 / LMG 4362 / NCIMB 8255 / S1)</name>
    <dbReference type="NCBI Taxonomy" id="269796"/>
    <lineage>
        <taxon>Bacteria</taxon>
        <taxon>Pseudomonadati</taxon>
        <taxon>Pseudomonadota</taxon>
        <taxon>Alphaproteobacteria</taxon>
        <taxon>Rhodospirillales</taxon>
        <taxon>Rhodospirillaceae</taxon>
        <taxon>Rhodospirillum</taxon>
    </lineage>
</organism>
<keyword evidence="2" id="KW-0067">ATP-binding</keyword>
<evidence type="ECO:0000259" key="3">
    <source>
        <dbReference type="Pfam" id="PF01656"/>
    </source>
</evidence>
<dbReference type="EnsemblBacteria" id="ABC21336">
    <property type="protein sequence ID" value="ABC21336"/>
    <property type="gene ID" value="Rru_A0532"/>
</dbReference>
<dbReference type="SUPFAM" id="SSF52540">
    <property type="entry name" value="P-loop containing nucleoside triphosphate hydrolases"/>
    <property type="match status" value="1"/>
</dbReference>
<dbReference type="InterPro" id="IPR027417">
    <property type="entry name" value="P-loop_NTPase"/>
</dbReference>
<sequence length="257" mass="27494">MAPRATGLMARTRNIIAIASGKGGVGKTWFSITLAHALAKRGCRALLFDGDLGLANVDIQLGLMPNHDLGSVMSGKKTLNQAATAYPAGNFDVIAGRSGSGSLANIPPGRLQILVEDLMLMSQSYDKVIIDLGAGVDKSVRLLSRAAGSMLVVTSDEPTSLTDAYALIKITAMERRDLDIRVVVNACNSTREGERTYQTLLKACQGFLKISPPLAGIVRRDTRVRESIRNQTPILTRFPSSEAAMDVEAIAERLLQG</sequence>
<dbReference type="RefSeq" id="WP_011388290.1">
    <property type="nucleotide sequence ID" value="NC_007643.1"/>
</dbReference>
<gene>
    <name evidence="4" type="ordered locus">Rru_A0532</name>
</gene>
<evidence type="ECO:0000313" key="4">
    <source>
        <dbReference type="EMBL" id="ABC21336.1"/>
    </source>
</evidence>